<evidence type="ECO:0000256" key="9">
    <source>
        <dbReference type="SAM" id="MobiDB-lite"/>
    </source>
</evidence>
<evidence type="ECO:0000256" key="2">
    <source>
        <dbReference type="ARBA" id="ARBA00004906"/>
    </source>
</evidence>
<keyword evidence="5" id="KW-0808">Transferase</keyword>
<evidence type="ECO:0000256" key="1">
    <source>
        <dbReference type="ARBA" id="ARBA00000900"/>
    </source>
</evidence>
<evidence type="ECO:0000256" key="6">
    <source>
        <dbReference type="ARBA" id="ARBA00022723"/>
    </source>
</evidence>
<evidence type="ECO:0000313" key="10">
    <source>
        <dbReference type="EMBL" id="EKC22380.1"/>
    </source>
</evidence>
<evidence type="ECO:0000256" key="7">
    <source>
        <dbReference type="ARBA" id="ARBA00022771"/>
    </source>
</evidence>
<dbReference type="PROSITE" id="PS50089">
    <property type="entry name" value="ZF_RING_2"/>
    <property type="match status" value="1"/>
</dbReference>
<evidence type="ECO:0000256" key="5">
    <source>
        <dbReference type="ARBA" id="ARBA00022679"/>
    </source>
</evidence>
<proteinExistence type="inferred from homology"/>
<comment type="pathway">
    <text evidence="2">Protein modification; protein ubiquitination.</text>
</comment>
<protein>
    <recommendedName>
        <fullName evidence="4">RING-type E3 ubiquitin transferase</fullName>
        <ecNumber evidence="4">2.3.2.27</ecNumber>
    </recommendedName>
</protein>
<dbReference type="EMBL" id="JH817256">
    <property type="protein sequence ID" value="EKC22380.1"/>
    <property type="molecule type" value="Genomic_DNA"/>
</dbReference>
<dbReference type="InterPro" id="IPR039399">
    <property type="entry name" value="Deltex_C_sf"/>
</dbReference>
<dbReference type="InterPro" id="IPR039398">
    <property type="entry name" value="Deltex_fam"/>
</dbReference>
<dbReference type="PANTHER" id="PTHR12622">
    <property type="entry name" value="DELTEX-RELATED"/>
    <property type="match status" value="1"/>
</dbReference>
<keyword evidence="7" id="KW-0863">Zinc-finger</keyword>
<dbReference type="Gene3D" id="3.40.220.10">
    <property type="entry name" value="Leucine Aminopeptidase, subunit E, domain 1"/>
    <property type="match status" value="3"/>
</dbReference>
<dbReference type="Pfam" id="PF18102">
    <property type="entry name" value="DTC"/>
    <property type="match status" value="1"/>
</dbReference>
<feature type="compositionally biased region" description="Polar residues" evidence="9">
    <location>
        <begin position="213"/>
        <end position="225"/>
    </location>
</feature>
<dbReference type="CDD" id="cd02907">
    <property type="entry name" value="Macro_Af1521_BAL-like"/>
    <property type="match status" value="2"/>
</dbReference>
<dbReference type="InterPro" id="IPR039396">
    <property type="entry name" value="Deltex_C"/>
</dbReference>
<dbReference type="Pfam" id="PF01661">
    <property type="entry name" value="Macro"/>
    <property type="match status" value="2"/>
</dbReference>
<dbReference type="AlphaFoldDB" id="K1Q0N4"/>
<dbReference type="SUPFAM" id="SSF57850">
    <property type="entry name" value="RING/U-box"/>
    <property type="match status" value="1"/>
</dbReference>
<organism evidence="10">
    <name type="scientific">Magallana gigas</name>
    <name type="common">Pacific oyster</name>
    <name type="synonym">Crassostrea gigas</name>
    <dbReference type="NCBI Taxonomy" id="29159"/>
    <lineage>
        <taxon>Eukaryota</taxon>
        <taxon>Metazoa</taxon>
        <taxon>Spiralia</taxon>
        <taxon>Lophotrochozoa</taxon>
        <taxon>Mollusca</taxon>
        <taxon>Bivalvia</taxon>
        <taxon>Autobranchia</taxon>
        <taxon>Pteriomorphia</taxon>
        <taxon>Ostreida</taxon>
        <taxon>Ostreoidea</taxon>
        <taxon>Ostreidae</taxon>
        <taxon>Magallana</taxon>
    </lineage>
</organism>
<name>K1Q0N4_MAGGI</name>
<dbReference type="SUPFAM" id="SSF52949">
    <property type="entry name" value="Macro domain-like"/>
    <property type="match status" value="3"/>
</dbReference>
<dbReference type="Gene3D" id="3.30.40.10">
    <property type="entry name" value="Zinc/RING finger domain, C3HC4 (zinc finger)"/>
    <property type="match status" value="1"/>
</dbReference>
<dbReference type="GO" id="GO:0016567">
    <property type="term" value="P:protein ubiquitination"/>
    <property type="evidence" value="ECO:0007669"/>
    <property type="project" value="UniProtKB-UniPathway"/>
</dbReference>
<comment type="catalytic activity">
    <reaction evidence="1">
        <text>S-ubiquitinyl-[E2 ubiquitin-conjugating enzyme]-L-cysteine + [acceptor protein]-L-lysine = [E2 ubiquitin-conjugating enzyme]-L-cysteine + N(6)-ubiquitinyl-[acceptor protein]-L-lysine.</text>
        <dbReference type="EC" id="2.3.2.27"/>
    </reaction>
</comment>
<feature type="compositionally biased region" description="Low complexity" evidence="9">
    <location>
        <begin position="233"/>
        <end position="243"/>
    </location>
</feature>
<dbReference type="CDD" id="cd09633">
    <property type="entry name" value="Deltex_C"/>
    <property type="match status" value="1"/>
</dbReference>
<dbReference type="InterPro" id="IPR002589">
    <property type="entry name" value="Macro_dom"/>
</dbReference>
<dbReference type="GO" id="GO:0008270">
    <property type="term" value="F:zinc ion binding"/>
    <property type="evidence" value="ECO:0007669"/>
    <property type="project" value="UniProtKB-KW"/>
</dbReference>
<dbReference type="InterPro" id="IPR017907">
    <property type="entry name" value="Znf_RING_CS"/>
</dbReference>
<evidence type="ECO:0000256" key="4">
    <source>
        <dbReference type="ARBA" id="ARBA00012483"/>
    </source>
</evidence>
<evidence type="ECO:0000256" key="8">
    <source>
        <dbReference type="ARBA" id="ARBA00022833"/>
    </source>
</evidence>
<dbReference type="SMART" id="SM00506">
    <property type="entry name" value="A1pp"/>
    <property type="match status" value="2"/>
</dbReference>
<evidence type="ECO:0000256" key="3">
    <source>
        <dbReference type="ARBA" id="ARBA00009413"/>
    </source>
</evidence>
<dbReference type="InterPro" id="IPR043472">
    <property type="entry name" value="Macro_dom-like"/>
</dbReference>
<dbReference type="SMART" id="SM00184">
    <property type="entry name" value="RING"/>
    <property type="match status" value="1"/>
</dbReference>
<feature type="region of interest" description="Disordered" evidence="9">
    <location>
        <begin position="1037"/>
        <end position="1063"/>
    </location>
</feature>
<feature type="region of interest" description="Disordered" evidence="9">
    <location>
        <begin position="213"/>
        <end position="250"/>
    </location>
</feature>
<dbReference type="EC" id="2.3.2.27" evidence="4"/>
<keyword evidence="8" id="KW-0862">Zinc</keyword>
<dbReference type="InParanoid" id="K1Q0N4"/>
<accession>K1Q0N4</accession>
<dbReference type="HOGENOM" id="CLU_265026_0_0_1"/>
<feature type="compositionally biased region" description="Polar residues" evidence="9">
    <location>
        <begin position="668"/>
        <end position="677"/>
    </location>
</feature>
<sequence>MEIVLNGINTKIYQGSIVKARVGAIVNAANERLDNCSGVADVIAKAAGYKMEDECREKMKNGKRINVSENVVTCAGNLPCRWIIHAVGPRWDDYFDKEKALEDLYKTVFNVLKTASESRMQSVVMPPISSGIFGVPTQACAAMYIKALLDFSEQYNKPKIEEFHLTDNKADMLDFIHGAYEECKQKGKEYLEPRNVLERLRIRPTKTVWTNNDYSEMNNYSNRNPRGSEASKKNSSSWSQSGSDIPNRTLKEIGPGEFTVEGMLKVHISTESILNLKDIDILVCAEGREEAVSGRIAKAIFDKANKKQKEKIKALLSSTKHFTNVLQTEFGVDSYSMIFFAIIKRFGDNQPGHDDLTLLKNTMANVLEKANKRKNSKQKSPLSVTMPLLGTDRGNKEKPRDIIVRFVRYRDKAVVYANKTNLKGFNTNSNNSYRIFINEALTKKRSIIYASARQAVRTGSAKGCWTIDGKIFVKRNDDKRVLIRTQEDLDTLVSRAATMQDTYCESDIEEATESTNQTRRSSYSDTNIFMASANVKPGNIPMICSDDDSDDGGTATGGKPGAKHVDTEKDEKGKEWIELSSCEHTLLVTEKQKLEKLLSNIEFKEIVCTSKPPSEINDLIKSQHLKLLCENENGQIWIYFKDSSEYQKLQTLLKPNSSTRRNRKFGNVDSSSSSAQQEPDLYKSQLERRSNEALDNASVGVHSVPSTYLGENVNVKTEIALNGINIKIYQGSIVKARVGAIVNAANERLDNCGGVADVIAKAAGYKMEDDCREKMKNGKRIKVSENVVTCAGNLPCRWIIHAVGPRWDDYFNKDKALEDLYKTVFNVLKTASESRMQSVVMPPISSGIFGVPKQACAAMYIKALLDFSEQNKKPKIEEFHFVDNKADMLDFIQREYEESKKKGSTKNTNYLQEFADVTCSCIIDYGKHIKDNTRLRTIHLVNYDKSATEALVRAFKSRMSSQTVPHPSNAYIHNAKRAQFEPKKYERKGIWKAIVKPEYDMESFIEKLKKQPKSMQKDTKDIETSAKGNLLVIESDDDEEVERSRMGANSHAEQAGPSVGVDSDYDNIEENEDSSLTCVVCMDTEMEDPVMLKKCHHQFCRNCIEDYFSHKPICPVCNTVYGELFGNQPPGTATVFKDNASLPGFPCSTLIIDYNIPDGTQTEEHPNPGQPFTGVSRQAYLPDNEEGNKVLSMLERAFKHRLIFTVGFSRTSGKDNMVTWNDIHHKTRRDGGPEKFGYPDPEYIERVQEELAAKGITEN</sequence>
<dbReference type="InterPro" id="IPR013083">
    <property type="entry name" value="Znf_RING/FYVE/PHD"/>
</dbReference>
<keyword evidence="6" id="KW-0479">Metal-binding</keyword>
<dbReference type="GO" id="GO:0061630">
    <property type="term" value="F:ubiquitin protein ligase activity"/>
    <property type="evidence" value="ECO:0007669"/>
    <property type="project" value="UniProtKB-EC"/>
</dbReference>
<dbReference type="PROSITE" id="PS51154">
    <property type="entry name" value="MACRO"/>
    <property type="match status" value="2"/>
</dbReference>
<reference evidence="10" key="1">
    <citation type="journal article" date="2012" name="Nature">
        <title>The oyster genome reveals stress adaptation and complexity of shell formation.</title>
        <authorList>
            <person name="Zhang G."/>
            <person name="Fang X."/>
            <person name="Guo X."/>
            <person name="Li L."/>
            <person name="Luo R."/>
            <person name="Xu F."/>
            <person name="Yang P."/>
            <person name="Zhang L."/>
            <person name="Wang X."/>
            <person name="Qi H."/>
            <person name="Xiong Z."/>
            <person name="Que H."/>
            <person name="Xie Y."/>
            <person name="Holland P.W."/>
            <person name="Paps J."/>
            <person name="Zhu Y."/>
            <person name="Wu F."/>
            <person name="Chen Y."/>
            <person name="Wang J."/>
            <person name="Peng C."/>
            <person name="Meng J."/>
            <person name="Yang L."/>
            <person name="Liu J."/>
            <person name="Wen B."/>
            <person name="Zhang N."/>
            <person name="Huang Z."/>
            <person name="Zhu Q."/>
            <person name="Feng Y."/>
            <person name="Mount A."/>
            <person name="Hedgecock D."/>
            <person name="Xu Z."/>
            <person name="Liu Y."/>
            <person name="Domazet-Loso T."/>
            <person name="Du Y."/>
            <person name="Sun X."/>
            <person name="Zhang S."/>
            <person name="Liu B."/>
            <person name="Cheng P."/>
            <person name="Jiang X."/>
            <person name="Li J."/>
            <person name="Fan D."/>
            <person name="Wang W."/>
            <person name="Fu W."/>
            <person name="Wang T."/>
            <person name="Wang B."/>
            <person name="Zhang J."/>
            <person name="Peng Z."/>
            <person name="Li Y."/>
            <person name="Li N."/>
            <person name="Wang J."/>
            <person name="Chen M."/>
            <person name="He Y."/>
            <person name="Tan F."/>
            <person name="Song X."/>
            <person name="Zheng Q."/>
            <person name="Huang R."/>
            <person name="Yang H."/>
            <person name="Du X."/>
            <person name="Chen L."/>
            <person name="Yang M."/>
            <person name="Gaffney P.M."/>
            <person name="Wang S."/>
            <person name="Luo L."/>
            <person name="She Z."/>
            <person name="Ming Y."/>
            <person name="Huang W."/>
            <person name="Zhang S."/>
            <person name="Huang B."/>
            <person name="Zhang Y."/>
            <person name="Qu T."/>
            <person name="Ni P."/>
            <person name="Miao G."/>
            <person name="Wang J."/>
            <person name="Wang Q."/>
            <person name="Steinberg C.E."/>
            <person name="Wang H."/>
            <person name="Li N."/>
            <person name="Qian L."/>
            <person name="Zhang G."/>
            <person name="Li Y."/>
            <person name="Yang H."/>
            <person name="Liu X."/>
            <person name="Wang J."/>
            <person name="Yin Y."/>
            <person name="Wang J."/>
        </authorList>
    </citation>
    <scope>NUCLEOTIDE SEQUENCE [LARGE SCALE GENOMIC DNA]</scope>
    <source>
        <strain evidence="10">05x7-T-G4-1.051#20</strain>
    </source>
</reference>
<dbReference type="InterPro" id="IPR001841">
    <property type="entry name" value="Znf_RING"/>
</dbReference>
<dbReference type="GO" id="GO:0007219">
    <property type="term" value="P:Notch signaling pathway"/>
    <property type="evidence" value="ECO:0007669"/>
    <property type="project" value="InterPro"/>
</dbReference>
<dbReference type="UniPathway" id="UPA00143"/>
<dbReference type="Gene3D" id="3.30.390.130">
    <property type="match status" value="1"/>
</dbReference>
<comment type="similarity">
    <text evidence="3">Belongs to the Deltex family.</text>
</comment>
<dbReference type="PROSITE" id="PS00518">
    <property type="entry name" value="ZF_RING_1"/>
    <property type="match status" value="1"/>
</dbReference>
<feature type="region of interest" description="Disordered" evidence="9">
    <location>
        <begin position="371"/>
        <end position="391"/>
    </location>
</feature>
<feature type="region of interest" description="Disordered" evidence="9">
    <location>
        <begin position="546"/>
        <end position="569"/>
    </location>
</feature>
<feature type="region of interest" description="Disordered" evidence="9">
    <location>
        <begin position="658"/>
        <end position="682"/>
    </location>
</feature>
<dbReference type="Pfam" id="PF13923">
    <property type="entry name" value="zf-C3HC4_2"/>
    <property type="match status" value="1"/>
</dbReference>
<gene>
    <name evidence="10" type="ORF">CGI_10002382</name>
</gene>